<feature type="compositionally biased region" description="Basic residues" evidence="6">
    <location>
        <begin position="174"/>
        <end position="243"/>
    </location>
</feature>
<evidence type="ECO:0000313" key="10">
    <source>
        <dbReference type="Proteomes" id="UP000471126"/>
    </source>
</evidence>
<sequence length="581" mass="60300">MVVHDLRRRAVAAGRDAVGRHAGARGRGAPVDHHAVGRAGTARLPVLRAGVRPRHRVGAARRARADGPPRRAVGLRAAVHPAGRPGAGRRPRRPGRPRAAPPPGGGRRLPVAPGAAPGGHPGRDGRARPRGAGRRRAARRARVPRRRRRRDRPRAAVPGGAVPARSRRGLAVGARRRAARRPGHAAGHRPRRAPAHAGLPRRRPRRAGRAPGRHPLRAVRRPRQRVPPPRPRRRLAGRRGARPRRLGVRAFVVTGPGQGGVQEVPDPVAAPGEVVVDVERAGVCGTDVEFWTGEMAYLHQGHAAYPVRLGHEWAGTVSAVGEGVDPGWAGRRVTGDTMLSEGTCRRCRRGQQHVCAQRQEVGIRGGRPGALADRLAVPARSLHALPEAVDPVLGALVEPGGNALRAARSTGAGPGDRVLVVGPGTIGLLTAMFVRAAGAEVHLLGVTAPSLEFARSLGFTAAGAPPDLPLDAVVDASSDPTVPARALDLVEPGGRVVYIGLAGVPSTVDTRALVLGDVTAVGVLSASPGLADTVAAYATGDVDPRPLVAATVGLEQVGAVLGGHRPEGAGPGPKILVDMTT</sequence>
<evidence type="ECO:0000256" key="5">
    <source>
        <dbReference type="RuleBase" id="RU361277"/>
    </source>
</evidence>
<evidence type="ECO:0000259" key="8">
    <source>
        <dbReference type="Pfam" id="PF08240"/>
    </source>
</evidence>
<name>A0A6P0GMU6_9ACTN</name>
<protein>
    <submittedName>
        <fullName evidence="9">Alcohol dehydrogenase catalytic domain-containing protein</fullName>
    </submittedName>
</protein>
<dbReference type="InterPro" id="IPR050129">
    <property type="entry name" value="Zn_alcohol_dh"/>
</dbReference>
<dbReference type="GO" id="GO:0016491">
    <property type="term" value="F:oxidoreductase activity"/>
    <property type="evidence" value="ECO:0007669"/>
    <property type="project" value="UniProtKB-KW"/>
</dbReference>
<proteinExistence type="inferred from homology"/>
<feature type="compositionally biased region" description="Basic residues" evidence="6">
    <location>
        <begin position="53"/>
        <end position="62"/>
    </location>
</feature>
<organism evidence="9 10">
    <name type="scientific">Geodermatophilus normandii</name>
    <dbReference type="NCBI Taxonomy" id="1137989"/>
    <lineage>
        <taxon>Bacteria</taxon>
        <taxon>Bacillati</taxon>
        <taxon>Actinomycetota</taxon>
        <taxon>Actinomycetes</taxon>
        <taxon>Geodermatophilales</taxon>
        <taxon>Geodermatophilaceae</taxon>
        <taxon>Geodermatophilus</taxon>
    </lineage>
</organism>
<evidence type="ECO:0000256" key="2">
    <source>
        <dbReference type="ARBA" id="ARBA00022723"/>
    </source>
</evidence>
<feature type="compositionally biased region" description="Basic residues" evidence="6">
    <location>
        <begin position="128"/>
        <end position="152"/>
    </location>
</feature>
<dbReference type="PROSITE" id="PS00059">
    <property type="entry name" value="ADH_ZINC"/>
    <property type="match status" value="1"/>
</dbReference>
<evidence type="ECO:0000256" key="4">
    <source>
        <dbReference type="ARBA" id="ARBA00023002"/>
    </source>
</evidence>
<dbReference type="SUPFAM" id="SSF50129">
    <property type="entry name" value="GroES-like"/>
    <property type="match status" value="1"/>
</dbReference>
<dbReference type="SUPFAM" id="SSF51735">
    <property type="entry name" value="NAD(P)-binding Rossmann-fold domains"/>
    <property type="match status" value="1"/>
</dbReference>
<comment type="caution">
    <text evidence="9">The sequence shown here is derived from an EMBL/GenBank/DDBJ whole genome shotgun (WGS) entry which is preliminary data.</text>
</comment>
<accession>A0A6P0GMU6</accession>
<dbReference type="GO" id="GO:0008270">
    <property type="term" value="F:zinc ion binding"/>
    <property type="evidence" value="ECO:0007669"/>
    <property type="project" value="InterPro"/>
</dbReference>
<dbReference type="AlphaFoldDB" id="A0A6P0GMU6"/>
<dbReference type="Gene3D" id="3.90.180.10">
    <property type="entry name" value="Medium-chain alcohol dehydrogenases, catalytic domain"/>
    <property type="match status" value="1"/>
</dbReference>
<dbReference type="PANTHER" id="PTHR43401:SF2">
    <property type="entry name" value="L-THREONINE 3-DEHYDROGENASE"/>
    <property type="match status" value="1"/>
</dbReference>
<feature type="region of interest" description="Disordered" evidence="6">
    <location>
        <begin position="53"/>
        <end position="243"/>
    </location>
</feature>
<dbReference type="PANTHER" id="PTHR43401">
    <property type="entry name" value="L-THREONINE 3-DEHYDROGENASE"/>
    <property type="match status" value="1"/>
</dbReference>
<comment type="cofactor">
    <cofactor evidence="1 5">
        <name>Zn(2+)</name>
        <dbReference type="ChEBI" id="CHEBI:29105"/>
    </cofactor>
</comment>
<evidence type="ECO:0000256" key="1">
    <source>
        <dbReference type="ARBA" id="ARBA00001947"/>
    </source>
</evidence>
<dbReference type="InterPro" id="IPR013154">
    <property type="entry name" value="ADH-like_N"/>
</dbReference>
<comment type="similarity">
    <text evidence="5">Belongs to the zinc-containing alcohol dehydrogenase family.</text>
</comment>
<dbReference type="Proteomes" id="UP000471126">
    <property type="component" value="Unassembled WGS sequence"/>
</dbReference>
<dbReference type="InterPro" id="IPR011032">
    <property type="entry name" value="GroES-like_sf"/>
</dbReference>
<dbReference type="Pfam" id="PF00107">
    <property type="entry name" value="ADH_zinc_N"/>
    <property type="match status" value="1"/>
</dbReference>
<keyword evidence="3 5" id="KW-0862">Zinc</keyword>
<feature type="compositionally biased region" description="Basic residues" evidence="6">
    <location>
        <begin position="87"/>
        <end position="96"/>
    </location>
</feature>
<gene>
    <name evidence="9" type="ORF">GCU54_20120</name>
</gene>
<dbReference type="InterPro" id="IPR036291">
    <property type="entry name" value="NAD(P)-bd_dom_sf"/>
</dbReference>
<dbReference type="Gene3D" id="3.40.50.720">
    <property type="entry name" value="NAD(P)-binding Rossmann-like Domain"/>
    <property type="match status" value="1"/>
</dbReference>
<keyword evidence="2 5" id="KW-0479">Metal-binding</keyword>
<feature type="compositionally biased region" description="Low complexity" evidence="6">
    <location>
        <begin position="70"/>
        <end position="84"/>
    </location>
</feature>
<dbReference type="Pfam" id="PF08240">
    <property type="entry name" value="ADH_N"/>
    <property type="match status" value="1"/>
</dbReference>
<feature type="compositionally biased region" description="Low complexity" evidence="6">
    <location>
        <begin position="155"/>
        <end position="173"/>
    </location>
</feature>
<evidence type="ECO:0000256" key="6">
    <source>
        <dbReference type="SAM" id="MobiDB-lite"/>
    </source>
</evidence>
<reference evidence="9 10" key="1">
    <citation type="submission" date="2019-12" db="EMBL/GenBank/DDBJ databases">
        <title>WGS of CPCC 203550 I12A-02606.</title>
        <authorList>
            <person name="Jiang Z."/>
        </authorList>
    </citation>
    <scope>NUCLEOTIDE SEQUENCE [LARGE SCALE GENOMIC DNA]</scope>
    <source>
        <strain evidence="9 10">I12A-02606</strain>
    </source>
</reference>
<feature type="domain" description="Alcohol dehydrogenase-like N-terminal" evidence="8">
    <location>
        <begin position="271"/>
        <end position="387"/>
    </location>
</feature>
<dbReference type="EMBL" id="JAAGWE010000037">
    <property type="protein sequence ID" value="NEM08281.1"/>
    <property type="molecule type" value="Genomic_DNA"/>
</dbReference>
<dbReference type="InterPro" id="IPR002328">
    <property type="entry name" value="ADH_Zn_CS"/>
</dbReference>
<evidence type="ECO:0000256" key="3">
    <source>
        <dbReference type="ARBA" id="ARBA00022833"/>
    </source>
</evidence>
<feature type="domain" description="Alcohol dehydrogenase-like C-terminal" evidence="7">
    <location>
        <begin position="426"/>
        <end position="527"/>
    </location>
</feature>
<evidence type="ECO:0000313" key="9">
    <source>
        <dbReference type="EMBL" id="NEM08281.1"/>
    </source>
</evidence>
<dbReference type="InterPro" id="IPR013149">
    <property type="entry name" value="ADH-like_C"/>
</dbReference>
<keyword evidence="4" id="KW-0560">Oxidoreductase</keyword>
<evidence type="ECO:0000259" key="7">
    <source>
        <dbReference type="Pfam" id="PF00107"/>
    </source>
</evidence>